<feature type="compositionally biased region" description="Polar residues" evidence="1">
    <location>
        <begin position="277"/>
        <end position="289"/>
    </location>
</feature>
<dbReference type="SUPFAM" id="SSF56281">
    <property type="entry name" value="Metallo-hydrolase/oxidoreductase"/>
    <property type="match status" value="1"/>
</dbReference>
<keyword evidence="5" id="KW-1185">Reference proteome</keyword>
<dbReference type="GO" id="GO:0005737">
    <property type="term" value="C:cytoplasm"/>
    <property type="evidence" value="ECO:0007669"/>
    <property type="project" value="TreeGrafter"/>
</dbReference>
<organism evidence="4 5">
    <name type="scientific">Cystoisospora suis</name>
    <dbReference type="NCBI Taxonomy" id="483139"/>
    <lineage>
        <taxon>Eukaryota</taxon>
        <taxon>Sar</taxon>
        <taxon>Alveolata</taxon>
        <taxon>Apicomplexa</taxon>
        <taxon>Conoidasida</taxon>
        <taxon>Coccidia</taxon>
        <taxon>Eucoccidiorida</taxon>
        <taxon>Eimeriorina</taxon>
        <taxon>Sarcocystidae</taxon>
        <taxon>Cystoisospora</taxon>
    </lineage>
</organism>
<feature type="domain" description="Metallo-beta-lactamase" evidence="3">
    <location>
        <begin position="516"/>
        <end position="763"/>
    </location>
</feature>
<keyword evidence="2" id="KW-0812">Transmembrane</keyword>
<feature type="compositionally biased region" description="Low complexity" evidence="1">
    <location>
        <begin position="862"/>
        <end position="877"/>
    </location>
</feature>
<feature type="compositionally biased region" description="Basic and acidic residues" evidence="1">
    <location>
        <begin position="291"/>
        <end position="300"/>
    </location>
</feature>
<protein>
    <submittedName>
        <fullName evidence="4">N-acyl-phosphatidylethanolamine-hydrolyzing phospholipase d family protein</fullName>
    </submittedName>
</protein>
<dbReference type="Pfam" id="PF12706">
    <property type="entry name" value="Lactamase_B_2"/>
    <property type="match status" value="1"/>
</dbReference>
<feature type="region of interest" description="Disordered" evidence="1">
    <location>
        <begin position="258"/>
        <end position="305"/>
    </location>
</feature>
<proteinExistence type="predicted"/>
<evidence type="ECO:0000259" key="3">
    <source>
        <dbReference type="Pfam" id="PF12706"/>
    </source>
</evidence>
<sequence length="1184" mass="130921">MPAPVCGPACGVSNMGGPPPSFDEKRTMTRKDTETPVAREEEETTRITASQNENKDDRGKASMRISSILLPSMLVWVSDGPGVVGGEATSRCEEPTGNLHSRFYTFGVRDGKKRNRKRGERKAGVRSAILRQPRDVQSKTHEEYLNYSSSRFFVGLAGAMFVCMLLCLLILRNRPNNPLTSLIVIVSHGHSHPFLELLRGTVGVFFSLFCSPPRLYTPNSISRTSTSSFSSPSSLSPSKPLHLQPAVESSSFASVFPSPSSTPSRGAPSAALVPTGTVGNSHRSVSLATSAREETTDGSRYRYPHPDAFSSSSEDFFDFLSPSELRDFLLAEGWTETPNFRSTLPLELPGALPRLPRAGGGVFLRRHFHDTDAPPSVYVPTSAHVVLEHGRRLLSEESYAEAALALDHAVRPGHLTRAVRVHGQFLYPWKIFSDTERKNLRLMADQVRWFPKWIKNHRNSQRVDRNVLDQFLPVVLPRFSDKYGGPGSPSVNKSPGIRFTWLGHASALVNVDGLKILIDPMFEADLIGPYSEWLRTVMLYFSSLCGSLGERLRRPPATYETLPGDIDVVMLSHNHQDHIMEGDVRALCVRYAKKFKRLIWYVPEGVAGFLRQQGCSAASIFEFSWGETRTLSCHLRRGRRICSDGIWIKQNVRAESYKFTFTAGVHWSGRSPSKADHNTSLWGGFAVIGPKHKFFYGGDTAYWRDDFDEYKKIGQILGPFHLAALPIGAYEPNADLRYQHVKPWETVKMFKDVQAEIAVGVHWGTLRLSAEEFFDPMLDLECALLDLSEKECRSSHELRHRYKASEALWNYFRDETSGDDHRGLHGLFGSLLDGGERGRLLVPQVKKSEADNKGRTLDDQLSDSSSGGSGSQETSAGVLASSVVAGASFEVSTKSKEMRGKQEKLGKAAVSPYMRSGQLDALMKDDEGLFRGSAVERGGPATTKRSTSGELPTMKDLSSKQLEGPNNEKGKGAGRKKAPGGANHGRHGTARGRSRSTGDSSSSSSSMERKSPFVATLPLSGQTSLEQQRAKHRKEIESLLMELDEMMLPTADPIRHVSNLQRLLRSKKLQDAGILPSDGSWKAKLLKEGTRFQTLFLGQSLQVEAAENGDFLRMTRSSGLEHVRKGSPEENYTFSPLYFGKKGKKDVAKGRDAFLSAGSSLWNWGDSGGVDLKGEVKDNFDILI</sequence>
<name>A0A2C6KML9_9APIC</name>
<dbReference type="InterPro" id="IPR036866">
    <property type="entry name" value="RibonucZ/Hydroxyglut_hydro"/>
</dbReference>
<dbReference type="VEuPathDB" id="ToxoDB:CSUI_008310"/>
<feature type="region of interest" description="Disordered" evidence="1">
    <location>
        <begin position="931"/>
        <end position="1031"/>
    </location>
</feature>
<dbReference type="EMBL" id="MIGC01004609">
    <property type="protein sequence ID" value="PHJ17868.1"/>
    <property type="molecule type" value="Genomic_DNA"/>
</dbReference>
<gene>
    <name evidence="4" type="ORF">CSUI_008310</name>
</gene>
<comment type="caution">
    <text evidence="4">The sequence shown here is derived from an EMBL/GenBank/DDBJ whole genome shotgun (WGS) entry which is preliminary data.</text>
</comment>
<feature type="transmembrane region" description="Helical" evidence="2">
    <location>
        <begin position="152"/>
        <end position="171"/>
    </location>
</feature>
<dbReference type="AlphaFoldDB" id="A0A2C6KML9"/>
<feature type="compositionally biased region" description="Low complexity" evidence="1">
    <location>
        <begin position="995"/>
        <end position="1006"/>
    </location>
</feature>
<keyword evidence="2" id="KW-1133">Transmembrane helix</keyword>
<feature type="compositionally biased region" description="Basic and acidic residues" evidence="1">
    <location>
        <begin position="22"/>
        <end position="39"/>
    </location>
</feature>
<dbReference type="OrthoDB" id="332863at2759"/>
<dbReference type="InterPro" id="IPR001279">
    <property type="entry name" value="Metallo-B-lactamas"/>
</dbReference>
<feature type="region of interest" description="Disordered" evidence="1">
    <location>
        <begin position="1"/>
        <end position="60"/>
    </location>
</feature>
<keyword evidence="2" id="KW-0472">Membrane</keyword>
<evidence type="ECO:0000256" key="2">
    <source>
        <dbReference type="SAM" id="Phobius"/>
    </source>
</evidence>
<dbReference type="PANTHER" id="PTHR15032">
    <property type="entry name" value="N-ACYL-PHOSPHATIDYLETHANOLAMINE-HYDROLYZING PHOSPHOLIPASE D"/>
    <property type="match status" value="1"/>
</dbReference>
<dbReference type="RefSeq" id="XP_067919582.1">
    <property type="nucleotide sequence ID" value="XM_068068444.1"/>
</dbReference>
<accession>A0A2C6KML9</accession>
<evidence type="ECO:0000313" key="5">
    <source>
        <dbReference type="Proteomes" id="UP000221165"/>
    </source>
</evidence>
<feature type="region of interest" description="Disordered" evidence="1">
    <location>
        <begin position="843"/>
        <end position="877"/>
    </location>
</feature>
<evidence type="ECO:0000256" key="1">
    <source>
        <dbReference type="SAM" id="MobiDB-lite"/>
    </source>
</evidence>
<dbReference type="GeneID" id="94431655"/>
<feature type="compositionally biased region" description="Basic residues" evidence="1">
    <location>
        <begin position="972"/>
        <end position="994"/>
    </location>
</feature>
<reference evidence="4 5" key="1">
    <citation type="journal article" date="2017" name="Int. J. Parasitol.">
        <title>The genome of the protozoan parasite Cystoisospora suis and a reverse vaccinology approach to identify vaccine candidates.</title>
        <authorList>
            <person name="Palmieri N."/>
            <person name="Shrestha A."/>
            <person name="Ruttkowski B."/>
            <person name="Beck T."/>
            <person name="Vogl C."/>
            <person name="Tomley F."/>
            <person name="Blake D.P."/>
            <person name="Joachim A."/>
        </authorList>
    </citation>
    <scope>NUCLEOTIDE SEQUENCE [LARGE SCALE GENOMIC DNA]</scope>
    <source>
        <strain evidence="4 5">Wien I</strain>
    </source>
</reference>
<dbReference type="PANTHER" id="PTHR15032:SF4">
    <property type="entry name" value="N-ACYL-PHOSPHATIDYLETHANOLAMINE-HYDROLYZING PHOSPHOLIPASE D"/>
    <property type="match status" value="1"/>
</dbReference>
<dbReference type="Gene3D" id="3.60.15.10">
    <property type="entry name" value="Ribonuclease Z/Hydroxyacylglutathione hydrolase-like"/>
    <property type="match status" value="1"/>
</dbReference>
<dbReference type="Proteomes" id="UP000221165">
    <property type="component" value="Unassembled WGS sequence"/>
</dbReference>
<feature type="compositionally biased region" description="Basic and acidic residues" evidence="1">
    <location>
        <begin position="846"/>
        <end position="858"/>
    </location>
</feature>
<evidence type="ECO:0000313" key="4">
    <source>
        <dbReference type="EMBL" id="PHJ17868.1"/>
    </source>
</evidence>